<proteinExistence type="predicted"/>
<dbReference type="EMBL" id="JAHZIK010002446">
    <property type="protein sequence ID" value="MBW7460767.1"/>
    <property type="molecule type" value="Genomic_DNA"/>
</dbReference>
<accession>A0ABS7CIZ4</accession>
<dbReference type="InterPro" id="IPR000421">
    <property type="entry name" value="FA58C"/>
</dbReference>
<dbReference type="Proteomes" id="UP001519887">
    <property type="component" value="Unassembled WGS sequence"/>
</dbReference>
<dbReference type="Gene3D" id="2.60.120.260">
    <property type="entry name" value="Galactose-binding domain-like"/>
    <property type="match status" value="1"/>
</dbReference>
<name>A0ABS7CIZ4_9BACL</name>
<reference evidence="3 4" key="1">
    <citation type="submission" date="2021-07" db="EMBL/GenBank/DDBJ databases">
        <title>Paenibacillus radiodurans sp. nov., isolated from the southeastern edge of Tengger Desert.</title>
        <authorList>
            <person name="Zhang G."/>
        </authorList>
    </citation>
    <scope>NUCLEOTIDE SEQUENCE [LARGE SCALE GENOMIC DNA]</scope>
    <source>
        <strain evidence="3 4">CCM 7311</strain>
    </source>
</reference>
<feature type="region of interest" description="Disordered" evidence="1">
    <location>
        <begin position="29"/>
        <end position="49"/>
    </location>
</feature>
<evidence type="ECO:0000313" key="3">
    <source>
        <dbReference type="EMBL" id="MBW7460767.1"/>
    </source>
</evidence>
<feature type="non-terminal residue" evidence="3">
    <location>
        <position position="68"/>
    </location>
</feature>
<evidence type="ECO:0000259" key="2">
    <source>
        <dbReference type="PROSITE" id="PS50022"/>
    </source>
</evidence>
<organism evidence="3 4">
    <name type="scientific">Paenibacillus sepulcri</name>
    <dbReference type="NCBI Taxonomy" id="359917"/>
    <lineage>
        <taxon>Bacteria</taxon>
        <taxon>Bacillati</taxon>
        <taxon>Bacillota</taxon>
        <taxon>Bacilli</taxon>
        <taxon>Bacillales</taxon>
        <taxon>Paenibacillaceae</taxon>
        <taxon>Paenibacillus</taxon>
    </lineage>
</organism>
<sequence>MGQTDIIDKIVLMWEGAYASQYKIQVSDDGSSWTDVHTHNDASPIGDHTDEIALDQPAEGRYVRMQGV</sequence>
<dbReference type="InterPro" id="IPR008979">
    <property type="entry name" value="Galactose-bd-like_sf"/>
</dbReference>
<evidence type="ECO:0000313" key="4">
    <source>
        <dbReference type="Proteomes" id="UP001519887"/>
    </source>
</evidence>
<protein>
    <submittedName>
        <fullName evidence="3">Discoidin domain-containing protein</fullName>
    </submittedName>
</protein>
<keyword evidence="4" id="KW-1185">Reference proteome</keyword>
<comment type="caution">
    <text evidence="3">The sequence shown here is derived from an EMBL/GenBank/DDBJ whole genome shotgun (WGS) entry which is preliminary data.</text>
</comment>
<dbReference type="PROSITE" id="PS50022">
    <property type="entry name" value="FA58C_3"/>
    <property type="match status" value="1"/>
</dbReference>
<evidence type="ECO:0000256" key="1">
    <source>
        <dbReference type="SAM" id="MobiDB-lite"/>
    </source>
</evidence>
<feature type="domain" description="F5/8 type C" evidence="2">
    <location>
        <begin position="1"/>
        <end position="68"/>
    </location>
</feature>
<dbReference type="Pfam" id="PF00754">
    <property type="entry name" value="F5_F8_type_C"/>
    <property type="match status" value="1"/>
</dbReference>
<gene>
    <name evidence="3" type="ORF">K0U00_42550</name>
</gene>
<dbReference type="SUPFAM" id="SSF49785">
    <property type="entry name" value="Galactose-binding domain-like"/>
    <property type="match status" value="1"/>
</dbReference>